<dbReference type="Proteomes" id="UP000649617">
    <property type="component" value="Unassembled WGS sequence"/>
</dbReference>
<feature type="non-terminal residue" evidence="2">
    <location>
        <position position="172"/>
    </location>
</feature>
<sequence length="172" mass="18793">LHRPTSWTAVSQMPMVSACTERGKMLAEDAHRAVECLFATVFVPLHGVPSATPAAAPQHCVTRRPSQTQKVRMLRPSHEQLENLVSAKVRLERASKATSSRFVASRQKHTAGSRRQGAKLSDRPEGGEGLQPHESSRGVSGRKFPPAMAAPRRHLACGGDVVDWCISPWTDK</sequence>
<keyword evidence="3" id="KW-1185">Reference proteome</keyword>
<evidence type="ECO:0000313" key="2">
    <source>
        <dbReference type="EMBL" id="CAE7252912.1"/>
    </source>
</evidence>
<name>A0A812M9W7_SYMPI</name>
<feature type="non-terminal residue" evidence="2">
    <location>
        <position position="1"/>
    </location>
</feature>
<protein>
    <submittedName>
        <fullName evidence="2">Uncharacterized protein</fullName>
    </submittedName>
</protein>
<organism evidence="2 3">
    <name type="scientific">Symbiodinium pilosum</name>
    <name type="common">Dinoflagellate</name>
    <dbReference type="NCBI Taxonomy" id="2952"/>
    <lineage>
        <taxon>Eukaryota</taxon>
        <taxon>Sar</taxon>
        <taxon>Alveolata</taxon>
        <taxon>Dinophyceae</taxon>
        <taxon>Suessiales</taxon>
        <taxon>Symbiodiniaceae</taxon>
        <taxon>Symbiodinium</taxon>
    </lineage>
</organism>
<dbReference type="EMBL" id="CAJNIZ010006815">
    <property type="protein sequence ID" value="CAE7252912.1"/>
    <property type="molecule type" value="Genomic_DNA"/>
</dbReference>
<evidence type="ECO:0000313" key="3">
    <source>
        <dbReference type="Proteomes" id="UP000649617"/>
    </source>
</evidence>
<feature type="region of interest" description="Disordered" evidence="1">
    <location>
        <begin position="96"/>
        <end position="146"/>
    </location>
</feature>
<comment type="caution">
    <text evidence="2">The sequence shown here is derived from an EMBL/GenBank/DDBJ whole genome shotgun (WGS) entry which is preliminary data.</text>
</comment>
<reference evidence="2" key="1">
    <citation type="submission" date="2021-02" db="EMBL/GenBank/DDBJ databases">
        <authorList>
            <person name="Dougan E. K."/>
            <person name="Rhodes N."/>
            <person name="Thang M."/>
            <person name="Chan C."/>
        </authorList>
    </citation>
    <scope>NUCLEOTIDE SEQUENCE</scope>
</reference>
<proteinExistence type="predicted"/>
<dbReference type="AlphaFoldDB" id="A0A812M9W7"/>
<accession>A0A812M9W7</accession>
<gene>
    <name evidence="2" type="ORF">SPIL2461_LOCUS4957</name>
</gene>
<evidence type="ECO:0000256" key="1">
    <source>
        <dbReference type="SAM" id="MobiDB-lite"/>
    </source>
</evidence>